<protein>
    <submittedName>
        <fullName evidence="1">FAD-dependent thymidylate synthase</fullName>
    </submittedName>
</protein>
<proteinExistence type="predicted"/>
<dbReference type="EMBL" id="LR796237">
    <property type="protein sequence ID" value="CAB4129953.1"/>
    <property type="molecule type" value="Genomic_DNA"/>
</dbReference>
<dbReference type="PROSITE" id="PS51331">
    <property type="entry name" value="THYX"/>
    <property type="match status" value="1"/>
</dbReference>
<accession>A0A6J5L9F5</accession>
<dbReference type="GO" id="GO:0050797">
    <property type="term" value="F:thymidylate synthase (FAD) activity"/>
    <property type="evidence" value="ECO:0007669"/>
    <property type="project" value="InterPro"/>
</dbReference>
<organism evidence="1">
    <name type="scientific">uncultured Caudovirales phage</name>
    <dbReference type="NCBI Taxonomy" id="2100421"/>
    <lineage>
        <taxon>Viruses</taxon>
        <taxon>Duplodnaviria</taxon>
        <taxon>Heunggongvirae</taxon>
        <taxon>Uroviricota</taxon>
        <taxon>Caudoviricetes</taxon>
        <taxon>Peduoviridae</taxon>
        <taxon>Maltschvirus</taxon>
        <taxon>Maltschvirus maltsch</taxon>
    </lineage>
</organism>
<evidence type="ECO:0000313" key="1">
    <source>
        <dbReference type="EMBL" id="CAB4129953.1"/>
    </source>
</evidence>
<dbReference type="GO" id="GO:0050660">
    <property type="term" value="F:flavin adenine dinucleotide binding"/>
    <property type="evidence" value="ECO:0007669"/>
    <property type="project" value="InterPro"/>
</dbReference>
<dbReference type="InterPro" id="IPR003669">
    <property type="entry name" value="Thymidylate_synthase_ThyX"/>
</dbReference>
<dbReference type="SUPFAM" id="SSF69796">
    <property type="entry name" value="Thymidylate synthase-complementing protein Thy1"/>
    <property type="match status" value="1"/>
</dbReference>
<dbReference type="InterPro" id="IPR036098">
    <property type="entry name" value="Thymidylate_synthase_ThyX_sf"/>
</dbReference>
<name>A0A6J5L9F5_9CAUD</name>
<dbReference type="Gene3D" id="3.30.1360.170">
    <property type="match status" value="1"/>
</dbReference>
<gene>
    <name evidence="1" type="ORF">UFOVP116_196</name>
</gene>
<reference evidence="1" key="1">
    <citation type="submission" date="2020-04" db="EMBL/GenBank/DDBJ databases">
        <authorList>
            <person name="Chiriac C."/>
            <person name="Salcher M."/>
            <person name="Ghai R."/>
            <person name="Kavagutti S V."/>
        </authorList>
    </citation>
    <scope>NUCLEOTIDE SEQUENCE</scope>
</reference>
<dbReference type="GO" id="GO:0006231">
    <property type="term" value="P:dTMP biosynthetic process"/>
    <property type="evidence" value="ECO:0007669"/>
    <property type="project" value="InterPro"/>
</dbReference>
<sequence>MGMMIVGDYLDDEAITANIIADSINEMGQRMTTMELEYPRFILAELNTHRMLSKNSASSRAIPVKRMIELIDKNPAMPVHWGQNQAGMSAKTELPDLQLQAAKKTWMAAKDMALAFVRVLNDIGLHKQVANRIAEPWQRMKTVISGTEWENLLWLRDHEDAQPEFAELARCIRIAMEQSKPMLLAKGEWHLPYVKSERINGWMRYYDSNGEELSLTEAIKISTSCCAQVSYRRLDESREKALDIYDKLIGADRKHFSPFEHQAMPIPPGQLTAGIQHIAGVSHMDKKGDYWSGNLRGWVQHRKILEEQHEV</sequence>